<feature type="transmembrane region" description="Helical" evidence="5">
    <location>
        <begin position="71"/>
        <end position="88"/>
    </location>
</feature>
<evidence type="ECO:0000313" key="6">
    <source>
        <dbReference type="EMBL" id="MFB9625547.1"/>
    </source>
</evidence>
<feature type="transmembrane region" description="Helical" evidence="5">
    <location>
        <begin position="6"/>
        <end position="25"/>
    </location>
</feature>
<name>A0ABV5S1K8_9ACTN</name>
<dbReference type="Proteomes" id="UP001589532">
    <property type="component" value="Unassembled WGS sequence"/>
</dbReference>
<feature type="transmembrane region" description="Helical" evidence="5">
    <location>
        <begin position="100"/>
        <end position="118"/>
    </location>
</feature>
<dbReference type="Pfam" id="PF13564">
    <property type="entry name" value="DoxX_2"/>
    <property type="match status" value="1"/>
</dbReference>
<comment type="caution">
    <text evidence="6">The sequence shown here is derived from an EMBL/GenBank/DDBJ whole genome shotgun (WGS) entry which is preliminary data.</text>
</comment>
<keyword evidence="4 5" id="KW-0472">Membrane</keyword>
<dbReference type="InterPro" id="IPR032808">
    <property type="entry name" value="DoxX"/>
</dbReference>
<evidence type="ECO:0000256" key="4">
    <source>
        <dbReference type="ARBA" id="ARBA00023136"/>
    </source>
</evidence>
<keyword evidence="7" id="KW-1185">Reference proteome</keyword>
<evidence type="ECO:0000256" key="5">
    <source>
        <dbReference type="SAM" id="Phobius"/>
    </source>
</evidence>
<sequence length="123" mass="13111">MNVFLWMVQAILAALFAMSGLVKVLRLKDKLAGKYPWMQDFSQATVRFIGAMEALGAIGLVVPGVTGIAPVLTPIAGTGLAVMMVLAAGTHIRRKEPSGVAVSAILFMLSAFVTWGRFGPYGW</sequence>
<dbReference type="EMBL" id="JBHMBW010000017">
    <property type="protein sequence ID" value="MFB9625547.1"/>
    <property type="molecule type" value="Genomic_DNA"/>
</dbReference>
<evidence type="ECO:0000256" key="2">
    <source>
        <dbReference type="ARBA" id="ARBA00022692"/>
    </source>
</evidence>
<proteinExistence type="predicted"/>
<feature type="transmembrane region" description="Helical" evidence="5">
    <location>
        <begin position="46"/>
        <end position="65"/>
    </location>
</feature>
<gene>
    <name evidence="6" type="ORF">ACFFSA_20880</name>
</gene>
<protein>
    <submittedName>
        <fullName evidence="6">DoxX family protein</fullName>
    </submittedName>
</protein>
<dbReference type="RefSeq" id="WP_344994407.1">
    <property type="nucleotide sequence ID" value="NZ_BAAAXV010000008.1"/>
</dbReference>
<reference evidence="6 7" key="1">
    <citation type="submission" date="2024-09" db="EMBL/GenBank/DDBJ databases">
        <authorList>
            <person name="Sun Q."/>
            <person name="Mori K."/>
        </authorList>
    </citation>
    <scope>NUCLEOTIDE SEQUENCE [LARGE SCALE GENOMIC DNA]</scope>
    <source>
        <strain evidence="6 7">JCM 3143</strain>
    </source>
</reference>
<organism evidence="6 7">
    <name type="scientific">Nonomuraea helvata</name>
    <dbReference type="NCBI Taxonomy" id="37484"/>
    <lineage>
        <taxon>Bacteria</taxon>
        <taxon>Bacillati</taxon>
        <taxon>Actinomycetota</taxon>
        <taxon>Actinomycetes</taxon>
        <taxon>Streptosporangiales</taxon>
        <taxon>Streptosporangiaceae</taxon>
        <taxon>Nonomuraea</taxon>
    </lineage>
</organism>
<keyword evidence="3 5" id="KW-1133">Transmembrane helix</keyword>
<accession>A0ABV5S1K8</accession>
<evidence type="ECO:0000256" key="1">
    <source>
        <dbReference type="ARBA" id="ARBA00004141"/>
    </source>
</evidence>
<evidence type="ECO:0000313" key="7">
    <source>
        <dbReference type="Proteomes" id="UP001589532"/>
    </source>
</evidence>
<evidence type="ECO:0000256" key="3">
    <source>
        <dbReference type="ARBA" id="ARBA00022989"/>
    </source>
</evidence>
<comment type="subcellular location">
    <subcellularLocation>
        <location evidence="1">Membrane</location>
        <topology evidence="1">Multi-pass membrane protein</topology>
    </subcellularLocation>
</comment>
<keyword evidence="2 5" id="KW-0812">Transmembrane</keyword>